<evidence type="ECO:0000256" key="2">
    <source>
        <dbReference type="ARBA" id="ARBA00022525"/>
    </source>
</evidence>
<keyword evidence="2" id="KW-0964">Secreted</keyword>
<evidence type="ECO:0000256" key="4">
    <source>
        <dbReference type="ARBA" id="ARBA00022854"/>
    </source>
</evidence>
<evidence type="ECO:0000256" key="3">
    <source>
        <dbReference type="ARBA" id="ARBA00022729"/>
    </source>
</evidence>
<dbReference type="WBParaSite" id="SMTH1_99390.1">
    <property type="protein sequence ID" value="SMTH1_99390.1"/>
    <property type="gene ID" value="SMTH1_99390"/>
</dbReference>
<name>A0AA85C4B6_9TREM</name>
<dbReference type="GO" id="GO:0005576">
    <property type="term" value="C:extracellular region"/>
    <property type="evidence" value="ECO:0007669"/>
    <property type="project" value="UniProtKB-SubCell"/>
</dbReference>
<evidence type="ECO:0000256" key="5">
    <source>
        <dbReference type="ARBA" id="ARBA00023157"/>
    </source>
</evidence>
<evidence type="ECO:0000313" key="7">
    <source>
        <dbReference type="Proteomes" id="UP000050791"/>
    </source>
</evidence>
<dbReference type="InterPro" id="IPR021712">
    <property type="entry name" value="UPF0506"/>
</dbReference>
<evidence type="ECO:0000313" key="8">
    <source>
        <dbReference type="WBParaSite" id="SMTH1_99390.1"/>
    </source>
</evidence>
<dbReference type="Pfam" id="PF11703">
    <property type="entry name" value="UPF0506"/>
    <property type="match status" value="1"/>
</dbReference>
<evidence type="ECO:0000256" key="1">
    <source>
        <dbReference type="ARBA" id="ARBA00004613"/>
    </source>
</evidence>
<evidence type="ECO:0000259" key="6">
    <source>
        <dbReference type="Pfam" id="PF11703"/>
    </source>
</evidence>
<feature type="domain" description="UPF0506" evidence="6">
    <location>
        <begin position="57"/>
        <end position="114"/>
    </location>
</feature>
<keyword evidence="3" id="KW-0732">Signal</keyword>
<accession>A0AA85C4B6</accession>
<sequence length="125" mass="14440">MDIYIYISINLYVYPFILRKPIIENIIMSKMMQFIWFWLFILNHIQALPEIAVKRRCSPLGGYCDRSIVHPCCKNSVCELHGFANGTCVKCLDVDWACLSNSECCSGICHLVKCQPKKKIKISVY</sequence>
<dbReference type="Proteomes" id="UP000050791">
    <property type="component" value="Unassembled WGS sequence"/>
</dbReference>
<proteinExistence type="predicted"/>
<protein>
    <recommendedName>
        <fullName evidence="6">UPF0506 domain-containing protein</fullName>
    </recommendedName>
</protein>
<keyword evidence="5" id="KW-1015">Disulfide bond</keyword>
<organism evidence="7 8">
    <name type="scientific">Schistosoma mattheei</name>
    <dbReference type="NCBI Taxonomy" id="31246"/>
    <lineage>
        <taxon>Eukaryota</taxon>
        <taxon>Metazoa</taxon>
        <taxon>Spiralia</taxon>
        <taxon>Lophotrochozoa</taxon>
        <taxon>Platyhelminthes</taxon>
        <taxon>Trematoda</taxon>
        <taxon>Digenea</taxon>
        <taxon>Strigeidida</taxon>
        <taxon>Schistosomatoidea</taxon>
        <taxon>Schistosomatidae</taxon>
        <taxon>Schistosoma</taxon>
    </lineage>
</organism>
<keyword evidence="4" id="KW-0960">Knottin</keyword>
<reference evidence="8" key="1">
    <citation type="submission" date="2023-11" db="UniProtKB">
        <authorList>
            <consortium name="WormBaseParasite"/>
        </authorList>
    </citation>
    <scope>IDENTIFICATION</scope>
</reference>
<dbReference type="AlphaFoldDB" id="A0AA85C4B6"/>
<comment type="subcellular location">
    <subcellularLocation>
        <location evidence="1">Secreted</location>
    </subcellularLocation>
</comment>